<feature type="domain" description="Toprim" evidence="14">
    <location>
        <begin position="260"/>
        <end position="341"/>
    </location>
</feature>
<keyword evidence="6 13" id="KW-0479">Metal-binding</keyword>
<keyword evidence="10 12" id="KW-0238">DNA-binding</keyword>
<dbReference type="Proteomes" id="UP000256779">
    <property type="component" value="Unassembled WGS sequence"/>
</dbReference>
<keyword evidence="16" id="KW-1185">Reference proteome</keyword>
<evidence type="ECO:0000256" key="1">
    <source>
        <dbReference type="ARBA" id="ARBA00022478"/>
    </source>
</evidence>
<dbReference type="SMART" id="SM00400">
    <property type="entry name" value="ZnF_CHCC"/>
    <property type="match status" value="1"/>
</dbReference>
<dbReference type="GO" id="GO:0008270">
    <property type="term" value="F:zinc ion binding"/>
    <property type="evidence" value="ECO:0007669"/>
    <property type="project" value="UniProtKB-KW"/>
</dbReference>
<dbReference type="InterPro" id="IPR036977">
    <property type="entry name" value="DNA_primase_Znf_CHC2"/>
</dbReference>
<dbReference type="CDD" id="cd03364">
    <property type="entry name" value="TOPRIM_DnaG_primases"/>
    <property type="match status" value="1"/>
</dbReference>
<evidence type="ECO:0000256" key="11">
    <source>
        <dbReference type="ARBA" id="ARBA00023163"/>
    </source>
</evidence>
<dbReference type="FunFam" id="3.40.1360.10:FF:000002">
    <property type="entry name" value="DNA primase"/>
    <property type="match status" value="1"/>
</dbReference>
<dbReference type="InterPro" id="IPR030846">
    <property type="entry name" value="DnaG_bac"/>
</dbReference>
<dbReference type="GO" id="GO:0003899">
    <property type="term" value="F:DNA-directed RNA polymerase activity"/>
    <property type="evidence" value="ECO:0007669"/>
    <property type="project" value="UniProtKB-UniRule"/>
</dbReference>
<evidence type="ECO:0000256" key="2">
    <source>
        <dbReference type="ARBA" id="ARBA00022515"/>
    </source>
</evidence>
<dbReference type="Gene3D" id="3.40.1360.10">
    <property type="match status" value="1"/>
</dbReference>
<dbReference type="GO" id="GO:0006269">
    <property type="term" value="P:DNA replication, synthesis of primer"/>
    <property type="evidence" value="ECO:0007669"/>
    <property type="project" value="UniProtKB-UniRule"/>
</dbReference>
<dbReference type="FunFam" id="3.90.580.10:FF:000001">
    <property type="entry name" value="DNA primase"/>
    <property type="match status" value="1"/>
</dbReference>
<dbReference type="SMART" id="SM00493">
    <property type="entry name" value="TOPRIM"/>
    <property type="match status" value="1"/>
</dbReference>
<keyword evidence="3 12" id="KW-0808">Transferase</keyword>
<dbReference type="InterPro" id="IPR002694">
    <property type="entry name" value="Znf_CHC2"/>
</dbReference>
<keyword evidence="4 12" id="KW-0548">Nucleotidyltransferase</keyword>
<dbReference type="AlphaFoldDB" id="A0A3D9L0B5"/>
<dbReference type="InterPro" id="IPR006295">
    <property type="entry name" value="DNA_primase_DnaG"/>
</dbReference>
<keyword evidence="11 12" id="KW-0804">Transcription</keyword>
<comment type="caution">
    <text evidence="12">Lacks conserved residue(s) required for the propagation of feature annotation.</text>
</comment>
<comment type="subunit">
    <text evidence="12">Monomer. Interacts with DnaB.</text>
</comment>
<dbReference type="Pfam" id="PF08275">
    <property type="entry name" value="DNAG_N"/>
    <property type="match status" value="1"/>
</dbReference>
<dbReference type="Gene3D" id="3.90.580.10">
    <property type="entry name" value="Zinc finger, CHC2-type domain"/>
    <property type="match status" value="1"/>
</dbReference>
<dbReference type="InterPro" id="IPR019475">
    <property type="entry name" value="DNA_primase_DnaB-bd"/>
</dbReference>
<name>A0A3D9L0B5_MARFU</name>
<proteinExistence type="inferred from homology"/>
<dbReference type="GO" id="GO:0005737">
    <property type="term" value="C:cytoplasm"/>
    <property type="evidence" value="ECO:0007669"/>
    <property type="project" value="TreeGrafter"/>
</dbReference>
<keyword evidence="8 13" id="KW-0862">Zinc</keyword>
<dbReference type="PANTHER" id="PTHR30313:SF2">
    <property type="entry name" value="DNA PRIMASE"/>
    <property type="match status" value="1"/>
</dbReference>
<protein>
    <recommendedName>
        <fullName evidence="12 13">DNA primase</fullName>
        <ecNumber evidence="12">2.7.7.101</ecNumber>
    </recommendedName>
</protein>
<comment type="caution">
    <text evidence="15">The sequence shown here is derived from an EMBL/GenBank/DDBJ whole genome shotgun (WGS) entry which is preliminary data.</text>
</comment>
<dbReference type="NCBIfam" id="TIGR01391">
    <property type="entry name" value="dnaG"/>
    <property type="match status" value="1"/>
</dbReference>
<evidence type="ECO:0000256" key="5">
    <source>
        <dbReference type="ARBA" id="ARBA00022705"/>
    </source>
</evidence>
<dbReference type="InterPro" id="IPR006171">
    <property type="entry name" value="TOPRIM_dom"/>
</dbReference>
<evidence type="ECO:0000256" key="6">
    <source>
        <dbReference type="ARBA" id="ARBA00022723"/>
    </source>
</evidence>
<keyword evidence="7" id="KW-0863">Zinc-finger</keyword>
<evidence type="ECO:0000259" key="14">
    <source>
        <dbReference type="PROSITE" id="PS50880"/>
    </source>
</evidence>
<accession>A0A3D9L0B5</accession>
<evidence type="ECO:0000256" key="3">
    <source>
        <dbReference type="ARBA" id="ARBA00022679"/>
    </source>
</evidence>
<sequence length="647" mass="73645">MISPATIEEIKNHVDIIEVVGDYVTLKRSGSSYKALSPFSTEKTPSFYVVPSKGIFKDFSSGKGGDAITFLMEIDGLTYVEALKYLAQKYGIEIKEEEQSDEALEAQNRKESLFILMNFAKDHFQHLLWEEEEGKSIGLTYFRERGFTDESIKDFELGYSVEAWDHLLKTAEAKGYKRDLLEEAGLVVTKEGGKVYDRFRARVMFPIHNISGKVVAFGARMLGKDKKQPKYLNSPETELYNKSRVLYGLFQAKQEIRKEDRVYLVEGYTDVISMHQTGIKNVVSSSGTALTADQIKLIKRYTDNVTVIFDGDAAGIRASIRGIDMLLEGGLNVRAVALPDGEDPDSYARSLGATAFSHYIDEESQDIIRFKTKLFLKEASDDPVKRAALIKDIVRTITKIDDPVKRTVYLKECSDLLGISEQALVAEQNKLLIQKSQEQRKPNDRFDGPPPVQPQDMLIADGQEADQLDIVKVIELQERESARVLVNYGKSSIVTQEEVSEELLSYFLAEVEEIQFTNPVYKEILEIFKRKLSEGVIVDGDYLLDHGSEAVKREVVNLMTSRYEVSENWEKKFQIYIPKEQDHLKDITYSNILRLKFRIVQHLIAEENKKLKEATDIEEIDQLLDEIHEYKKIEMSIAQSLGNVTVK</sequence>
<dbReference type="InterPro" id="IPR034151">
    <property type="entry name" value="TOPRIM_DnaG_bac"/>
</dbReference>
<evidence type="ECO:0000256" key="9">
    <source>
        <dbReference type="ARBA" id="ARBA00022842"/>
    </source>
</evidence>
<dbReference type="InterPro" id="IPR050219">
    <property type="entry name" value="DnaG_primase"/>
</dbReference>
<gene>
    <name evidence="12" type="primary">dnaG</name>
    <name evidence="15" type="ORF">C7460_11575</name>
</gene>
<evidence type="ECO:0000256" key="7">
    <source>
        <dbReference type="ARBA" id="ARBA00022771"/>
    </source>
</evidence>
<dbReference type="GO" id="GO:0003677">
    <property type="term" value="F:DNA binding"/>
    <property type="evidence" value="ECO:0007669"/>
    <property type="project" value="UniProtKB-KW"/>
</dbReference>
<evidence type="ECO:0000256" key="13">
    <source>
        <dbReference type="PIRNR" id="PIRNR002811"/>
    </source>
</evidence>
<evidence type="ECO:0000313" key="15">
    <source>
        <dbReference type="EMBL" id="RED96184.1"/>
    </source>
</evidence>
<dbReference type="PANTHER" id="PTHR30313">
    <property type="entry name" value="DNA PRIMASE"/>
    <property type="match status" value="1"/>
</dbReference>
<dbReference type="SUPFAM" id="SSF56731">
    <property type="entry name" value="DNA primase core"/>
    <property type="match status" value="1"/>
</dbReference>
<dbReference type="GO" id="GO:0000428">
    <property type="term" value="C:DNA-directed RNA polymerase complex"/>
    <property type="evidence" value="ECO:0007669"/>
    <property type="project" value="UniProtKB-KW"/>
</dbReference>
<dbReference type="Pfam" id="PF13155">
    <property type="entry name" value="Toprim_2"/>
    <property type="match status" value="1"/>
</dbReference>
<dbReference type="RefSeq" id="WP_115869041.1">
    <property type="nucleotide sequence ID" value="NZ_QREG01000015.1"/>
</dbReference>
<dbReference type="EC" id="2.7.7.101" evidence="12"/>
<dbReference type="EMBL" id="QREG01000015">
    <property type="protein sequence ID" value="RED96184.1"/>
    <property type="molecule type" value="Genomic_DNA"/>
</dbReference>
<keyword evidence="9" id="KW-0460">Magnesium</keyword>
<keyword evidence="1 12" id="KW-0240">DNA-directed RNA polymerase</keyword>
<comment type="similarity">
    <text evidence="12 13">Belongs to the DnaG primase family.</text>
</comment>
<dbReference type="PIRSF" id="PIRSF002811">
    <property type="entry name" value="DnaG"/>
    <property type="match status" value="1"/>
</dbReference>
<reference evidence="15 16" key="1">
    <citation type="submission" date="2018-07" db="EMBL/GenBank/DDBJ databases">
        <title>Genomic Encyclopedia of Type Strains, Phase IV (KMG-IV): sequencing the most valuable type-strain genomes for metagenomic binning, comparative biology and taxonomic classification.</title>
        <authorList>
            <person name="Goeker M."/>
        </authorList>
    </citation>
    <scope>NUCLEOTIDE SEQUENCE [LARGE SCALE GENOMIC DNA]</scope>
    <source>
        <strain evidence="15 16">DSM 4134</strain>
    </source>
</reference>
<dbReference type="OrthoDB" id="9803773at2"/>
<evidence type="ECO:0000256" key="12">
    <source>
        <dbReference type="HAMAP-Rule" id="MF_00974"/>
    </source>
</evidence>
<dbReference type="FunFam" id="3.90.980.10:FF:000001">
    <property type="entry name" value="DNA primase"/>
    <property type="match status" value="1"/>
</dbReference>
<organism evidence="15 16">
    <name type="scientific">Marinoscillum furvescens DSM 4134</name>
    <dbReference type="NCBI Taxonomy" id="1122208"/>
    <lineage>
        <taxon>Bacteria</taxon>
        <taxon>Pseudomonadati</taxon>
        <taxon>Bacteroidota</taxon>
        <taxon>Cytophagia</taxon>
        <taxon>Cytophagales</taxon>
        <taxon>Reichenbachiellaceae</taxon>
        <taxon>Marinoscillum</taxon>
    </lineage>
</organism>
<evidence type="ECO:0000313" key="16">
    <source>
        <dbReference type="Proteomes" id="UP000256779"/>
    </source>
</evidence>
<dbReference type="InterPro" id="IPR013264">
    <property type="entry name" value="DNAG_N"/>
</dbReference>
<dbReference type="Gene3D" id="3.90.980.10">
    <property type="entry name" value="DNA primase, catalytic core, N-terminal domain"/>
    <property type="match status" value="1"/>
</dbReference>
<comment type="function">
    <text evidence="12 13">RNA polymerase that catalyzes the synthesis of short RNA molecules used as primers for DNA polymerase during DNA replication.</text>
</comment>
<dbReference type="PROSITE" id="PS50880">
    <property type="entry name" value="TOPRIM"/>
    <property type="match status" value="1"/>
</dbReference>
<dbReference type="HAMAP" id="MF_00974">
    <property type="entry name" value="DNA_primase_DnaG"/>
    <property type="match status" value="1"/>
</dbReference>
<dbReference type="InterPro" id="IPR037068">
    <property type="entry name" value="DNA_primase_core_N_sf"/>
</dbReference>
<dbReference type="GO" id="GO:1990077">
    <property type="term" value="C:primosome complex"/>
    <property type="evidence" value="ECO:0007669"/>
    <property type="project" value="UniProtKB-KW"/>
</dbReference>
<dbReference type="Pfam" id="PF10410">
    <property type="entry name" value="DnaB_bind"/>
    <property type="match status" value="1"/>
</dbReference>
<dbReference type="Pfam" id="PF01807">
    <property type="entry name" value="Zn_ribbon_DnaG"/>
    <property type="match status" value="1"/>
</dbReference>
<comment type="catalytic activity">
    <reaction evidence="12">
        <text>ssDNA + n NTP = ssDNA/pppN(pN)n-1 hybrid + (n-1) diphosphate.</text>
        <dbReference type="EC" id="2.7.7.101"/>
    </reaction>
</comment>
<evidence type="ECO:0000256" key="10">
    <source>
        <dbReference type="ARBA" id="ARBA00023125"/>
    </source>
</evidence>
<dbReference type="SUPFAM" id="SSF57783">
    <property type="entry name" value="Zinc beta-ribbon"/>
    <property type="match status" value="1"/>
</dbReference>
<comment type="cofactor">
    <cofactor evidence="13">
        <name>Zn(2+)</name>
        <dbReference type="ChEBI" id="CHEBI:29105"/>
    </cofactor>
    <text evidence="13">Binds 1 zinc ion per monomer.</text>
</comment>
<evidence type="ECO:0000256" key="8">
    <source>
        <dbReference type="ARBA" id="ARBA00022833"/>
    </source>
</evidence>
<evidence type="ECO:0000256" key="4">
    <source>
        <dbReference type="ARBA" id="ARBA00022695"/>
    </source>
</evidence>
<keyword evidence="5 12" id="KW-0235">DNA replication</keyword>
<keyword evidence="2 12" id="KW-0639">Primosome</keyword>